<dbReference type="AlphaFoldDB" id="A0A7C8YDB0"/>
<dbReference type="EMBL" id="GISG01007379">
    <property type="protein sequence ID" value="MBA4615431.1"/>
    <property type="molecule type" value="Transcribed_RNA"/>
</dbReference>
<name>A0A7C8YDB0_OPUST</name>
<protein>
    <submittedName>
        <fullName evidence="2">Uncharacterized protein</fullName>
    </submittedName>
</protein>
<evidence type="ECO:0000256" key="1">
    <source>
        <dbReference type="SAM" id="Phobius"/>
    </source>
</evidence>
<evidence type="ECO:0000313" key="2">
    <source>
        <dbReference type="EMBL" id="MBA4615431.1"/>
    </source>
</evidence>
<dbReference type="EMBL" id="GISG01007378">
    <property type="protein sequence ID" value="MBA4615430.1"/>
    <property type="molecule type" value="Transcribed_RNA"/>
</dbReference>
<proteinExistence type="predicted"/>
<keyword evidence="1" id="KW-0812">Transmembrane</keyword>
<feature type="transmembrane region" description="Helical" evidence="1">
    <location>
        <begin position="35"/>
        <end position="54"/>
    </location>
</feature>
<accession>A0A7C8YDB0</accession>
<keyword evidence="1" id="KW-1133">Transmembrane helix</keyword>
<keyword evidence="1" id="KW-0472">Membrane</keyword>
<dbReference type="EMBL" id="GISG01270305">
    <property type="protein sequence ID" value="MBA4676197.1"/>
    <property type="molecule type" value="Transcribed_RNA"/>
</dbReference>
<sequence>MNSLRPFSPPGNPPVRPNSSFSNAFSGIPSTIDGAVVVLSAFSSVLALIFGGFWESFLSSSIRPASPLHKPLPPKSSYRLNFAEIGLIDAVLGCLEGINL</sequence>
<organism evidence="2">
    <name type="scientific">Opuntia streptacantha</name>
    <name type="common">Prickly pear cactus</name>
    <name type="synonym">Opuntia cardona</name>
    <dbReference type="NCBI Taxonomy" id="393608"/>
    <lineage>
        <taxon>Eukaryota</taxon>
        <taxon>Viridiplantae</taxon>
        <taxon>Streptophyta</taxon>
        <taxon>Embryophyta</taxon>
        <taxon>Tracheophyta</taxon>
        <taxon>Spermatophyta</taxon>
        <taxon>Magnoliopsida</taxon>
        <taxon>eudicotyledons</taxon>
        <taxon>Gunneridae</taxon>
        <taxon>Pentapetalae</taxon>
        <taxon>Caryophyllales</taxon>
        <taxon>Cactineae</taxon>
        <taxon>Cactaceae</taxon>
        <taxon>Opuntioideae</taxon>
        <taxon>Opuntia</taxon>
    </lineage>
</organism>
<reference evidence="2" key="2">
    <citation type="submission" date="2020-07" db="EMBL/GenBank/DDBJ databases">
        <authorList>
            <person name="Vera ALvarez R."/>
            <person name="Arias-Moreno D.M."/>
            <person name="Jimenez-Jacinto V."/>
            <person name="Jimenez-Bremont J.F."/>
            <person name="Swaminathan K."/>
            <person name="Moose S.P."/>
            <person name="Guerrero-Gonzalez M.L."/>
            <person name="Marino-Ramirez L."/>
            <person name="Landsman D."/>
            <person name="Rodriguez-Kessler M."/>
            <person name="Delgado-Sanchez P."/>
        </authorList>
    </citation>
    <scope>NUCLEOTIDE SEQUENCE</scope>
    <source>
        <tissue evidence="2">Cladode</tissue>
    </source>
</reference>
<reference evidence="2" key="1">
    <citation type="journal article" date="2013" name="J. Plant Res.">
        <title>Effect of fungi and light on seed germination of three Opuntia species from semiarid lands of central Mexico.</title>
        <authorList>
            <person name="Delgado-Sanchez P."/>
            <person name="Jimenez-Bremont J.F."/>
            <person name="Guerrero-Gonzalez Mde L."/>
            <person name="Flores J."/>
        </authorList>
    </citation>
    <scope>NUCLEOTIDE SEQUENCE</scope>
    <source>
        <tissue evidence="2">Cladode</tissue>
    </source>
</reference>